<gene>
    <name evidence="1" type="ORF">FN961_02325</name>
</gene>
<proteinExistence type="predicted"/>
<organism evidence="1 2">
    <name type="scientific">Shewanella hanedai</name>
    <name type="common">Alteromonas hanedai</name>
    <dbReference type="NCBI Taxonomy" id="25"/>
    <lineage>
        <taxon>Bacteria</taxon>
        <taxon>Pseudomonadati</taxon>
        <taxon>Pseudomonadota</taxon>
        <taxon>Gammaproteobacteria</taxon>
        <taxon>Alteromonadales</taxon>
        <taxon>Shewanellaceae</taxon>
        <taxon>Shewanella</taxon>
    </lineage>
</organism>
<name>A0A553JTR3_SHEHA</name>
<comment type="caution">
    <text evidence="1">The sequence shown here is derived from an EMBL/GenBank/DDBJ whole genome shotgun (WGS) entry which is preliminary data.</text>
</comment>
<dbReference type="RefSeq" id="WP_143562933.1">
    <property type="nucleotide sequence ID" value="NZ_BMPL01000002.1"/>
</dbReference>
<reference evidence="2" key="1">
    <citation type="submission" date="2019-07" db="EMBL/GenBank/DDBJ databases">
        <title>Shewanella sp. YLB-08 draft genomic sequence.</title>
        <authorList>
            <person name="Yu L."/>
        </authorList>
    </citation>
    <scope>NUCLEOTIDE SEQUENCE [LARGE SCALE GENOMIC DNA]</scope>
    <source>
        <strain evidence="2">JCM 20706</strain>
    </source>
</reference>
<dbReference type="OrthoDB" id="5587883at2"/>
<dbReference type="AlphaFoldDB" id="A0A553JTR3"/>
<evidence type="ECO:0000313" key="2">
    <source>
        <dbReference type="Proteomes" id="UP000318126"/>
    </source>
</evidence>
<keyword evidence="2" id="KW-1185">Reference proteome</keyword>
<dbReference type="EMBL" id="VKGK01000002">
    <property type="protein sequence ID" value="TRY15836.1"/>
    <property type="molecule type" value="Genomic_DNA"/>
</dbReference>
<sequence>MISTEYVAIKPDEKELLLTIELGIPELDPISGMSDYRCKFSAPALGIDEYIYGVDAIQSHCMTLKRLRLLFDDLISKGWKFYFPGHLDMEVDIMSILF</sequence>
<dbReference type="Proteomes" id="UP000318126">
    <property type="component" value="Unassembled WGS sequence"/>
</dbReference>
<protein>
    <submittedName>
        <fullName evidence="1">Uncharacterized protein</fullName>
    </submittedName>
</protein>
<evidence type="ECO:0000313" key="1">
    <source>
        <dbReference type="EMBL" id="TRY15836.1"/>
    </source>
</evidence>
<accession>A0A553JTR3</accession>